<comment type="caution">
    <text evidence="6">The sequence shown here is derived from an EMBL/GenBank/DDBJ whole genome shotgun (WGS) entry which is preliminary data.</text>
</comment>
<dbReference type="PANTHER" id="PTHR43248:SF29">
    <property type="entry name" value="TRIPEPTIDYL AMINOPEPTIDASE"/>
    <property type="match status" value="1"/>
</dbReference>
<reference evidence="6 7" key="1">
    <citation type="journal article" date="2019" name="Int. J. Syst. Evol. Microbiol.">
        <title>The Global Catalogue of Microorganisms (GCM) 10K type strain sequencing project: providing services to taxonomists for standard genome sequencing and annotation.</title>
        <authorList>
            <consortium name="The Broad Institute Genomics Platform"/>
            <consortium name="The Broad Institute Genome Sequencing Center for Infectious Disease"/>
            <person name="Wu L."/>
            <person name="Ma J."/>
        </authorList>
    </citation>
    <scope>NUCLEOTIDE SEQUENCE [LARGE SCALE GENOMIC DNA]</scope>
    <source>
        <strain evidence="6 7">JCM 14304</strain>
    </source>
</reference>
<dbReference type="Pfam" id="PF08386">
    <property type="entry name" value="Abhydrolase_4"/>
    <property type="match status" value="1"/>
</dbReference>
<feature type="domain" description="AB hydrolase-1" evidence="4">
    <location>
        <begin position="99"/>
        <end position="292"/>
    </location>
</feature>
<keyword evidence="2" id="KW-0732">Signal</keyword>
<dbReference type="GO" id="GO:0016787">
    <property type="term" value="F:hydrolase activity"/>
    <property type="evidence" value="ECO:0007669"/>
    <property type="project" value="UniProtKB-KW"/>
</dbReference>
<dbReference type="Proteomes" id="UP001500190">
    <property type="component" value="Unassembled WGS sequence"/>
</dbReference>
<dbReference type="EMBL" id="BAAAND010000004">
    <property type="protein sequence ID" value="GAA1582002.1"/>
    <property type="molecule type" value="Genomic_DNA"/>
</dbReference>
<dbReference type="InterPro" id="IPR029058">
    <property type="entry name" value="AB_hydrolase_fold"/>
</dbReference>
<accession>A0ABN2DNX1</accession>
<evidence type="ECO:0000256" key="2">
    <source>
        <dbReference type="ARBA" id="ARBA00022729"/>
    </source>
</evidence>
<dbReference type="SUPFAM" id="SSF53474">
    <property type="entry name" value="alpha/beta-Hydrolases"/>
    <property type="match status" value="1"/>
</dbReference>
<dbReference type="InterPro" id="IPR051601">
    <property type="entry name" value="Serine_prot/Carboxylest_S33"/>
</dbReference>
<proteinExistence type="inferred from homology"/>
<organism evidence="6 7">
    <name type="scientific">Kribbella karoonensis</name>
    <dbReference type="NCBI Taxonomy" id="324851"/>
    <lineage>
        <taxon>Bacteria</taxon>
        <taxon>Bacillati</taxon>
        <taxon>Actinomycetota</taxon>
        <taxon>Actinomycetes</taxon>
        <taxon>Propionibacteriales</taxon>
        <taxon>Kribbellaceae</taxon>
        <taxon>Kribbella</taxon>
    </lineage>
</organism>
<feature type="domain" description="Peptidase S33 tripeptidyl aminopeptidase-like C-terminal" evidence="5">
    <location>
        <begin position="412"/>
        <end position="502"/>
    </location>
</feature>
<evidence type="ECO:0000313" key="7">
    <source>
        <dbReference type="Proteomes" id="UP001500190"/>
    </source>
</evidence>
<gene>
    <name evidence="6" type="ORF">GCM10009742_28540</name>
</gene>
<comment type="similarity">
    <text evidence="1">Belongs to the peptidase S33 family.</text>
</comment>
<dbReference type="InterPro" id="IPR013595">
    <property type="entry name" value="Pept_S33_TAP-like_C"/>
</dbReference>
<evidence type="ECO:0000259" key="4">
    <source>
        <dbReference type="Pfam" id="PF00561"/>
    </source>
</evidence>
<sequence length="502" mass="54228">MGRVMGSLCSALAVFSVDDMKLLMVLALLGLPVSAPVEDGRIEWHQCRLNAADDEGAALDKAGAECGELQEPLDYRRPDGPKITLALSRLRASGDRIGAMVLNDGGPGGPGLSMPLRLRPAMKAAGTRYDLIGLDPRFVGRSTPIDCKLPYAAWPWAGGADRASFDRASAQVADVARRCGANAGQYLRYVNTRNTARDIDQVRVALGERKISYLGYSYGTYLGSVYLQLFPGRTDRVVLDGPIDPVPYGPRLLRTVGPANEAALRAWAGWAAARDATYHLGVTTTQVLASVDRVLRVAGRSGLQVGRYRLDDGVVPLLLFGPLADDRDAARATYAGFVRTLFDATYGPVEPGEELGGFLDSVLTPASSQLASAQIAILCGDRAVPRDPQVYWRDIQAHRRTEPHFASLTRMISPCASWPVRPQEPPTRIGNPERALIVAADGDPRAIYPYAVALRKDLPSARMITVRNARKHGIFGEYGNDCADTKVIAYLLSGQLPADQTC</sequence>
<protein>
    <submittedName>
        <fullName evidence="6">Alpha/beta hydrolase</fullName>
    </submittedName>
</protein>
<dbReference type="InterPro" id="IPR000073">
    <property type="entry name" value="AB_hydrolase_1"/>
</dbReference>
<dbReference type="PANTHER" id="PTHR43248">
    <property type="entry name" value="2-SUCCINYL-6-HYDROXY-2,4-CYCLOHEXADIENE-1-CARBOXYLATE SYNTHASE"/>
    <property type="match status" value="1"/>
</dbReference>
<keyword evidence="7" id="KW-1185">Reference proteome</keyword>
<evidence type="ECO:0000313" key="6">
    <source>
        <dbReference type="EMBL" id="GAA1582002.1"/>
    </source>
</evidence>
<keyword evidence="3 6" id="KW-0378">Hydrolase</keyword>
<dbReference type="Gene3D" id="3.40.50.1820">
    <property type="entry name" value="alpha/beta hydrolase"/>
    <property type="match status" value="1"/>
</dbReference>
<evidence type="ECO:0000256" key="3">
    <source>
        <dbReference type="ARBA" id="ARBA00022801"/>
    </source>
</evidence>
<evidence type="ECO:0000256" key="1">
    <source>
        <dbReference type="ARBA" id="ARBA00010088"/>
    </source>
</evidence>
<name>A0ABN2DNX1_9ACTN</name>
<evidence type="ECO:0000259" key="5">
    <source>
        <dbReference type="Pfam" id="PF08386"/>
    </source>
</evidence>
<dbReference type="Pfam" id="PF00561">
    <property type="entry name" value="Abhydrolase_1"/>
    <property type="match status" value="1"/>
</dbReference>